<keyword evidence="5 6" id="KW-0539">Nucleus</keyword>
<sequence>MNLLHSIFYSKKNADIGQRPLQCPSFKRPKTSSRAAGDDGRMFKTINSAFFDPNVDGVDDHSPENSWFTDPSESASRRSTESEDPVDGSVEALVRSVRSDRLFFEPHGDKRVVPLLQPFKESVVLAMESEDPYVDFKRSMEEIVESSRIKDWDCLEELLAWYLRMNSKGNHEVIVEAFIDLLLDLNKGRRRDSNKNGTGTDVTFFSSAASSCSDGFDSNGLRIYASS</sequence>
<dbReference type="PANTHER" id="PTHR33057">
    <property type="entry name" value="TRANSCRIPTION REPRESSOR OFP7-RELATED"/>
    <property type="match status" value="1"/>
</dbReference>
<keyword evidence="4 6" id="KW-0804">Transcription</keyword>
<comment type="caution">
    <text evidence="9">The sequence shown here is derived from an EMBL/GenBank/DDBJ whole genome shotgun (WGS) entry which is preliminary data.</text>
</comment>
<evidence type="ECO:0000313" key="10">
    <source>
        <dbReference type="Proteomes" id="UP001346149"/>
    </source>
</evidence>
<comment type="function">
    <text evidence="6">Transcriptional repressor that regulates multiple aspects of plant growth and development.</text>
</comment>
<dbReference type="PANTHER" id="PTHR33057:SF26">
    <property type="entry name" value="TRANSCRIPTION REPRESSOR OFP13"/>
    <property type="match status" value="1"/>
</dbReference>
<accession>A0AAN7QJG2</accession>
<evidence type="ECO:0000256" key="7">
    <source>
        <dbReference type="SAM" id="MobiDB-lite"/>
    </source>
</evidence>
<dbReference type="NCBIfam" id="TIGR01568">
    <property type="entry name" value="A_thal_3678"/>
    <property type="match status" value="1"/>
</dbReference>
<dbReference type="GO" id="GO:0045892">
    <property type="term" value="P:negative regulation of DNA-templated transcription"/>
    <property type="evidence" value="ECO:0007669"/>
    <property type="project" value="UniProtKB-UniRule"/>
</dbReference>
<feature type="domain" description="OVATE" evidence="8">
    <location>
        <begin position="125"/>
        <end position="184"/>
    </location>
</feature>
<reference evidence="9 10" key="1">
    <citation type="journal article" date="2023" name="Hortic Res">
        <title>Pangenome of water caltrop reveals structural variations and asymmetric subgenome divergence after allopolyploidization.</title>
        <authorList>
            <person name="Zhang X."/>
            <person name="Chen Y."/>
            <person name="Wang L."/>
            <person name="Yuan Y."/>
            <person name="Fang M."/>
            <person name="Shi L."/>
            <person name="Lu R."/>
            <person name="Comes H.P."/>
            <person name="Ma Y."/>
            <person name="Chen Y."/>
            <person name="Huang G."/>
            <person name="Zhou Y."/>
            <person name="Zheng Z."/>
            <person name="Qiu Y."/>
        </authorList>
    </citation>
    <scope>NUCLEOTIDE SEQUENCE [LARGE SCALE GENOMIC DNA]</scope>
    <source>
        <strain evidence="9">F231</strain>
    </source>
</reference>
<dbReference type="PROSITE" id="PS51754">
    <property type="entry name" value="OVATE"/>
    <property type="match status" value="1"/>
</dbReference>
<evidence type="ECO:0000259" key="8">
    <source>
        <dbReference type="PROSITE" id="PS51754"/>
    </source>
</evidence>
<proteinExistence type="predicted"/>
<gene>
    <name evidence="9" type="ORF">SAY86_027546</name>
</gene>
<feature type="region of interest" description="Disordered" evidence="7">
    <location>
        <begin position="17"/>
        <end position="40"/>
    </location>
</feature>
<evidence type="ECO:0000256" key="2">
    <source>
        <dbReference type="ARBA" id="ARBA00022491"/>
    </source>
</evidence>
<evidence type="ECO:0000313" key="9">
    <source>
        <dbReference type="EMBL" id="KAK4769396.1"/>
    </source>
</evidence>
<organism evidence="9 10">
    <name type="scientific">Trapa natans</name>
    <name type="common">Water chestnut</name>
    <dbReference type="NCBI Taxonomy" id="22666"/>
    <lineage>
        <taxon>Eukaryota</taxon>
        <taxon>Viridiplantae</taxon>
        <taxon>Streptophyta</taxon>
        <taxon>Embryophyta</taxon>
        <taxon>Tracheophyta</taxon>
        <taxon>Spermatophyta</taxon>
        <taxon>Magnoliopsida</taxon>
        <taxon>eudicotyledons</taxon>
        <taxon>Gunneridae</taxon>
        <taxon>Pentapetalae</taxon>
        <taxon>rosids</taxon>
        <taxon>malvids</taxon>
        <taxon>Myrtales</taxon>
        <taxon>Lythraceae</taxon>
        <taxon>Trapa</taxon>
    </lineage>
</organism>
<dbReference type="InterPro" id="IPR038933">
    <property type="entry name" value="Ovate"/>
</dbReference>
<evidence type="ECO:0000256" key="1">
    <source>
        <dbReference type="ARBA" id="ARBA00004123"/>
    </source>
</evidence>
<dbReference type="InterPro" id="IPR006458">
    <property type="entry name" value="Ovate_C"/>
</dbReference>
<keyword evidence="10" id="KW-1185">Reference proteome</keyword>
<evidence type="ECO:0000256" key="6">
    <source>
        <dbReference type="RuleBase" id="RU367028"/>
    </source>
</evidence>
<evidence type="ECO:0000256" key="5">
    <source>
        <dbReference type="ARBA" id="ARBA00023242"/>
    </source>
</evidence>
<comment type="subcellular location">
    <subcellularLocation>
        <location evidence="1 6">Nucleus</location>
    </subcellularLocation>
</comment>
<evidence type="ECO:0000256" key="3">
    <source>
        <dbReference type="ARBA" id="ARBA00023015"/>
    </source>
</evidence>
<evidence type="ECO:0000256" key="4">
    <source>
        <dbReference type="ARBA" id="ARBA00023163"/>
    </source>
</evidence>
<name>A0AAN7QJG2_TRANT</name>
<dbReference type="GO" id="GO:0005634">
    <property type="term" value="C:nucleus"/>
    <property type="evidence" value="ECO:0007669"/>
    <property type="project" value="UniProtKB-SubCell"/>
</dbReference>
<protein>
    <recommendedName>
        <fullName evidence="6">Transcription repressor</fullName>
    </recommendedName>
    <alternativeName>
        <fullName evidence="6">Ovate family protein</fullName>
    </alternativeName>
</protein>
<dbReference type="Proteomes" id="UP001346149">
    <property type="component" value="Unassembled WGS sequence"/>
</dbReference>
<feature type="region of interest" description="Disordered" evidence="7">
    <location>
        <begin position="61"/>
        <end position="88"/>
    </location>
</feature>
<dbReference type="AlphaFoldDB" id="A0AAN7QJG2"/>
<keyword evidence="2 6" id="KW-0678">Repressor</keyword>
<dbReference type="Pfam" id="PF04844">
    <property type="entry name" value="Ovate"/>
    <property type="match status" value="1"/>
</dbReference>
<keyword evidence="3 6" id="KW-0805">Transcription regulation</keyword>
<dbReference type="EMBL" id="JAXQNO010000021">
    <property type="protein sequence ID" value="KAK4769396.1"/>
    <property type="molecule type" value="Genomic_DNA"/>
</dbReference>